<comment type="caution">
    <text evidence="1">The sequence shown here is derived from an EMBL/GenBank/DDBJ whole genome shotgun (WGS) entry which is preliminary data.</text>
</comment>
<name>A0ABU0U6W4_9SPHI</name>
<keyword evidence="2" id="KW-1185">Reference proteome</keyword>
<evidence type="ECO:0000313" key="1">
    <source>
        <dbReference type="EMBL" id="MDQ1150687.1"/>
    </source>
</evidence>
<dbReference type="Proteomes" id="UP001244640">
    <property type="component" value="Unassembled WGS sequence"/>
</dbReference>
<dbReference type="RefSeq" id="WP_307186286.1">
    <property type="nucleotide sequence ID" value="NZ_JAUTBA010000001.1"/>
</dbReference>
<protein>
    <submittedName>
        <fullName evidence="1">Uncharacterized protein</fullName>
    </submittedName>
</protein>
<proteinExistence type="predicted"/>
<gene>
    <name evidence="1" type="ORF">QE382_002671</name>
</gene>
<dbReference type="EMBL" id="JAUTBA010000001">
    <property type="protein sequence ID" value="MDQ1150687.1"/>
    <property type="molecule type" value="Genomic_DNA"/>
</dbReference>
<reference evidence="1 2" key="1">
    <citation type="submission" date="2023-07" db="EMBL/GenBank/DDBJ databases">
        <title>Functional and genomic diversity of the sorghum phyllosphere microbiome.</title>
        <authorList>
            <person name="Shade A."/>
        </authorList>
    </citation>
    <scope>NUCLEOTIDE SEQUENCE [LARGE SCALE GENOMIC DNA]</scope>
    <source>
        <strain evidence="1 2">SORGH_AS_0892</strain>
    </source>
</reference>
<accession>A0ABU0U6W4</accession>
<organism evidence="1 2">
    <name type="scientific">Sphingobacterium zeae</name>
    <dbReference type="NCBI Taxonomy" id="1776859"/>
    <lineage>
        <taxon>Bacteria</taxon>
        <taxon>Pseudomonadati</taxon>
        <taxon>Bacteroidota</taxon>
        <taxon>Sphingobacteriia</taxon>
        <taxon>Sphingobacteriales</taxon>
        <taxon>Sphingobacteriaceae</taxon>
        <taxon>Sphingobacterium</taxon>
    </lineage>
</organism>
<sequence>MTAINIKISITKEHLSIPFNIQDLDQSMASHMKEINDYVVDCLENKDGGPYLSDFSISRLSFYNDHTGGSFRMHFKIDRQFCCSDLLSCQMDYIDFKFNISNDTIAIHGSYVDWTIQ</sequence>
<evidence type="ECO:0000313" key="2">
    <source>
        <dbReference type="Proteomes" id="UP001244640"/>
    </source>
</evidence>